<gene>
    <name evidence="3" type="ORF">Nepgr_012284</name>
</gene>
<dbReference type="InterPro" id="IPR057518">
    <property type="entry name" value="GRDP_C"/>
</dbReference>
<feature type="compositionally biased region" description="Low complexity" evidence="1">
    <location>
        <begin position="1"/>
        <end position="16"/>
    </location>
</feature>
<dbReference type="EMBL" id="BSYO01000010">
    <property type="protein sequence ID" value="GMH10443.1"/>
    <property type="molecule type" value="Genomic_DNA"/>
</dbReference>
<evidence type="ECO:0000256" key="1">
    <source>
        <dbReference type="SAM" id="MobiDB-lite"/>
    </source>
</evidence>
<organism evidence="3 4">
    <name type="scientific">Nepenthes gracilis</name>
    <name type="common">Slender pitcher plant</name>
    <dbReference type="NCBI Taxonomy" id="150966"/>
    <lineage>
        <taxon>Eukaryota</taxon>
        <taxon>Viridiplantae</taxon>
        <taxon>Streptophyta</taxon>
        <taxon>Embryophyta</taxon>
        <taxon>Tracheophyta</taxon>
        <taxon>Spermatophyta</taxon>
        <taxon>Magnoliopsida</taxon>
        <taxon>eudicotyledons</taxon>
        <taxon>Gunneridae</taxon>
        <taxon>Pentapetalae</taxon>
        <taxon>Caryophyllales</taxon>
        <taxon>Nepenthaceae</taxon>
        <taxon>Nepenthes</taxon>
    </lineage>
</organism>
<reference evidence="3" key="1">
    <citation type="submission" date="2023-05" db="EMBL/GenBank/DDBJ databases">
        <title>Nepenthes gracilis genome sequencing.</title>
        <authorList>
            <person name="Fukushima K."/>
        </authorList>
    </citation>
    <scope>NUCLEOTIDE SEQUENCE</scope>
    <source>
        <strain evidence="3">SING2019-196</strain>
    </source>
</reference>
<feature type="region of interest" description="Disordered" evidence="1">
    <location>
        <begin position="1"/>
        <end position="23"/>
    </location>
</feature>
<evidence type="ECO:0000259" key="2">
    <source>
        <dbReference type="Pfam" id="PF25335"/>
    </source>
</evidence>
<dbReference type="AlphaFoldDB" id="A0AAD3SFQ9"/>
<proteinExistence type="predicted"/>
<dbReference type="InterPro" id="IPR009836">
    <property type="entry name" value="GRDP-like"/>
</dbReference>
<dbReference type="PANTHER" id="PTHR34365">
    <property type="entry name" value="ENOLASE (DUF1399)"/>
    <property type="match status" value="1"/>
</dbReference>
<feature type="domain" description="GRPD C-terminal" evidence="2">
    <location>
        <begin position="481"/>
        <end position="650"/>
    </location>
</feature>
<name>A0AAD3SFQ9_NEPGR</name>
<evidence type="ECO:0000313" key="4">
    <source>
        <dbReference type="Proteomes" id="UP001279734"/>
    </source>
</evidence>
<sequence length="759" mass="86886">MSETSAGVSESSSTRSLSQISEEEEPFRQSIDLVAAARRNISFLRNVSGADWLQQRPALDEAIRRYDQLWMPLISHLTVGATPPMIVPPLDVEWIWYCHTLNPVYYRQYCEAKFSKLIGKPAIFDEENEEYAFHRCREIWVRQYPNEPYENELGLESQVPVVKNGMLLGEVLKQRNLYSKFSLPYMSEVVYLIAARRRYKKFLCILQRFAEGCSCLVPTSDILLMWLTHQSYPTVYAADMRHTEREMVKVVGPCDKVREEDIEETKHLWETTFDQPYEKAGGRIAVEWNGCKPVIPPACWMASDFDVNVIYKSMQPRFLLEACVSVRLNSQVDAIHADKRHEFLRLRFLRCHRELKIDKPISLFPPDSWQNAWNLYCEFGTRGIRLELRQPGSLCFKGAGLLDNVSVTWNDLLRAPSLTIGREIDQKVRCVTSITPPVQAPYLLKCVPDRVTDDSGAMISDVILKLNQYRPQEGRWLSRTVLDHVGRECFVVRTRVGGGFWRRGGEAPHIVKWEDRIIEIREGPWSYVAGSVGKVPEKVVGTAKPKGESKERMASWHLSTGDELMIQWESTSFSNLNFTLNSQDSPNSIVKLLRGRKMQYQSSNEDDRSNRVEEQTDEEEGFVTLVRVTDESPSGKATALLNWKLLAVEFMPEEDAVLVLLLCVAILRTVSEMRKEDVGGLLIRRRLKEAQLGVRDWGSLVLDPSSSCPPISSPHLQPWYRNAKAVMARDGIDQTVWQPALNYSLVEGDDKLFKQGILS</sequence>
<dbReference type="Pfam" id="PF07173">
    <property type="entry name" value="GRDP-like"/>
    <property type="match status" value="1"/>
</dbReference>
<accession>A0AAD3SFQ9</accession>
<dbReference type="Pfam" id="PF25335">
    <property type="entry name" value="GRDP_C"/>
    <property type="match status" value="1"/>
</dbReference>
<dbReference type="PANTHER" id="PTHR34365:SF2">
    <property type="entry name" value="ENOLASE (DUF1399)"/>
    <property type="match status" value="1"/>
</dbReference>
<comment type="caution">
    <text evidence="3">The sequence shown here is derived from an EMBL/GenBank/DDBJ whole genome shotgun (WGS) entry which is preliminary data.</text>
</comment>
<evidence type="ECO:0000313" key="3">
    <source>
        <dbReference type="EMBL" id="GMH10443.1"/>
    </source>
</evidence>
<protein>
    <recommendedName>
        <fullName evidence="2">GRPD C-terminal domain-containing protein</fullName>
    </recommendedName>
</protein>
<keyword evidence="4" id="KW-1185">Reference proteome</keyword>
<dbReference type="Proteomes" id="UP001279734">
    <property type="component" value="Unassembled WGS sequence"/>
</dbReference>